<dbReference type="Pfam" id="PF13560">
    <property type="entry name" value="HTH_31"/>
    <property type="match status" value="1"/>
</dbReference>
<gene>
    <name evidence="2" type="ORF">HDA43_001079</name>
</gene>
<sequence length="279" mass="30414">MPPKREPEGDPSPLTFFASELRRFREQAGWTQGQLGMHISYSIGLISMVETAKRTPTLDFAERCDRILGTGGVLSRMWPMLAYGALPTRFRPWVDIERQAHTLRGWHPLLVPGLLQTPDYARTVLQADPGVTDERVQELLTARLERQKILDDGEPPLLWTVLDEGVLHRVVGGPDVMRDQLAALVAAAERKHVSIQVVPEGAGATGGAIAGLEGGFFIAGVEGSLDSVFVESAAVGHVTDHPRDVAVICKRYEAIRSAALPAQASAALIAKVMTKWQQT</sequence>
<dbReference type="InterPro" id="IPR043917">
    <property type="entry name" value="DUF5753"/>
</dbReference>
<feature type="domain" description="HTH cro/C1-type" evidence="1">
    <location>
        <begin position="21"/>
        <end position="74"/>
    </location>
</feature>
<protein>
    <recommendedName>
        <fullName evidence="1">HTH cro/C1-type domain-containing protein</fullName>
    </recommendedName>
</protein>
<dbReference type="Gene3D" id="1.10.260.40">
    <property type="entry name" value="lambda repressor-like DNA-binding domains"/>
    <property type="match status" value="1"/>
</dbReference>
<evidence type="ECO:0000313" key="3">
    <source>
        <dbReference type="Proteomes" id="UP000576393"/>
    </source>
</evidence>
<name>A0A852USE5_9ACTN</name>
<dbReference type="Pfam" id="PF19054">
    <property type="entry name" value="DUF5753"/>
    <property type="match status" value="1"/>
</dbReference>
<dbReference type="InterPro" id="IPR001387">
    <property type="entry name" value="Cro/C1-type_HTH"/>
</dbReference>
<dbReference type="CDD" id="cd00093">
    <property type="entry name" value="HTH_XRE"/>
    <property type="match status" value="1"/>
</dbReference>
<accession>A0A852USE5</accession>
<comment type="caution">
    <text evidence="2">The sequence shown here is derived from an EMBL/GenBank/DDBJ whole genome shotgun (WGS) entry which is preliminary data.</text>
</comment>
<dbReference type="Proteomes" id="UP000576393">
    <property type="component" value="Unassembled WGS sequence"/>
</dbReference>
<evidence type="ECO:0000313" key="2">
    <source>
        <dbReference type="EMBL" id="NYF38920.1"/>
    </source>
</evidence>
<proteinExistence type="predicted"/>
<keyword evidence="3" id="KW-1185">Reference proteome</keyword>
<organism evidence="2 3">
    <name type="scientific">Streptosporangium sandarakinum</name>
    <dbReference type="NCBI Taxonomy" id="1260955"/>
    <lineage>
        <taxon>Bacteria</taxon>
        <taxon>Bacillati</taxon>
        <taxon>Actinomycetota</taxon>
        <taxon>Actinomycetes</taxon>
        <taxon>Streptosporangiales</taxon>
        <taxon>Streptosporangiaceae</taxon>
        <taxon>Streptosporangium</taxon>
    </lineage>
</organism>
<evidence type="ECO:0000259" key="1">
    <source>
        <dbReference type="PROSITE" id="PS50943"/>
    </source>
</evidence>
<dbReference type="GO" id="GO:0003677">
    <property type="term" value="F:DNA binding"/>
    <property type="evidence" value="ECO:0007669"/>
    <property type="project" value="InterPro"/>
</dbReference>
<dbReference type="AlphaFoldDB" id="A0A852USE5"/>
<dbReference type="InterPro" id="IPR010982">
    <property type="entry name" value="Lambda_DNA-bd_dom_sf"/>
</dbReference>
<reference evidence="2 3" key="1">
    <citation type="submission" date="2020-07" db="EMBL/GenBank/DDBJ databases">
        <title>Sequencing the genomes of 1000 actinobacteria strains.</title>
        <authorList>
            <person name="Klenk H.-P."/>
        </authorList>
    </citation>
    <scope>NUCLEOTIDE SEQUENCE [LARGE SCALE GENOMIC DNA]</scope>
    <source>
        <strain evidence="2 3">DSM 45763</strain>
    </source>
</reference>
<dbReference type="EMBL" id="JACCCO010000001">
    <property type="protein sequence ID" value="NYF38920.1"/>
    <property type="molecule type" value="Genomic_DNA"/>
</dbReference>
<dbReference type="SMART" id="SM00530">
    <property type="entry name" value="HTH_XRE"/>
    <property type="match status" value="1"/>
</dbReference>
<dbReference type="SUPFAM" id="SSF47413">
    <property type="entry name" value="lambda repressor-like DNA-binding domains"/>
    <property type="match status" value="1"/>
</dbReference>
<dbReference type="RefSeq" id="WP_179818608.1">
    <property type="nucleotide sequence ID" value="NZ_JACCCO010000001.1"/>
</dbReference>
<dbReference type="PROSITE" id="PS50943">
    <property type="entry name" value="HTH_CROC1"/>
    <property type="match status" value="1"/>
</dbReference>